<proteinExistence type="inferred from homology"/>
<comment type="similarity">
    <text evidence="6">Belongs to the YccS/YhfK family.</text>
</comment>
<keyword evidence="4" id="KW-1133">Transmembrane helix</keyword>
<gene>
    <name evidence="8" type="primary">yeeA_1</name>
    <name evidence="8" type="ORF">NCTC11647_00730</name>
</gene>
<dbReference type="PANTHER" id="PTHR30509:SF9">
    <property type="entry name" value="MULTIDRUG RESISTANCE PROTEIN MDTO"/>
    <property type="match status" value="1"/>
</dbReference>
<keyword evidence="2" id="KW-1003">Cell membrane</keyword>
<evidence type="ECO:0000259" key="7">
    <source>
        <dbReference type="Pfam" id="PF13515"/>
    </source>
</evidence>
<evidence type="ECO:0000256" key="5">
    <source>
        <dbReference type="ARBA" id="ARBA00023136"/>
    </source>
</evidence>
<comment type="subcellular location">
    <subcellularLocation>
        <location evidence="1">Cell membrane</location>
        <topology evidence="1">Multi-pass membrane protein</topology>
    </subcellularLocation>
</comment>
<accession>A0A2T3QQ39</accession>
<sequence length="345" mass="38886">MKNLNKTIIKNIRLFNMLRILISCVIAYTIAMFFHIPYIAWAPITIIVVMAANYSGAISHKASQRISGTFLGALLGLSLYLLPETDKILHYTLLLSMLAVTLFFTLGKYSYGAILASVTLVLVAGNGPGDLTIALWRTVNVLWGGLLAILASKFLFPARASYHFKILSGDYLEHFHLVYSQHNQLAHQQEEHEPINLAPLNATLKQLSGLEGSIKHETPNQGNCTKKLIQCYERMFSLLENITQTPWSHQYGHRKIQELDGLFEAKEQLSSCIETLAEHISSEAVLPYVLQQKDLEILALFPTIAGSKEPRTDISFYSYLWLNRELARKLVMVTEYIEAESKLSK</sequence>
<reference evidence="8 9" key="1">
    <citation type="submission" date="2018-06" db="EMBL/GenBank/DDBJ databases">
        <authorList>
            <consortium name="Pathogen Informatics"/>
            <person name="Doyle S."/>
        </authorList>
    </citation>
    <scope>NUCLEOTIDE SEQUENCE [LARGE SCALE GENOMIC DNA]</scope>
    <source>
        <strain evidence="8 9">NCTC11647</strain>
    </source>
</reference>
<dbReference type="Proteomes" id="UP000251647">
    <property type="component" value="Unassembled WGS sequence"/>
</dbReference>
<dbReference type="PANTHER" id="PTHR30509">
    <property type="entry name" value="P-HYDROXYBENZOIC ACID EFFLUX PUMP SUBUNIT-RELATED"/>
    <property type="match status" value="1"/>
</dbReference>
<evidence type="ECO:0000256" key="6">
    <source>
        <dbReference type="ARBA" id="ARBA00043993"/>
    </source>
</evidence>
<dbReference type="OrthoDB" id="977186at2"/>
<dbReference type="RefSeq" id="WP_005300300.1">
    <property type="nucleotide sequence ID" value="NZ_PYOG01000001.1"/>
</dbReference>
<evidence type="ECO:0000256" key="1">
    <source>
        <dbReference type="ARBA" id="ARBA00004651"/>
    </source>
</evidence>
<keyword evidence="5" id="KW-0472">Membrane</keyword>
<feature type="domain" description="Integral membrane bound transporter" evidence="7">
    <location>
        <begin position="26"/>
        <end position="150"/>
    </location>
</feature>
<organism evidence="8 9">
    <name type="scientific">Photobacterium damselae</name>
    <dbReference type="NCBI Taxonomy" id="38293"/>
    <lineage>
        <taxon>Bacteria</taxon>
        <taxon>Pseudomonadati</taxon>
        <taxon>Pseudomonadota</taxon>
        <taxon>Gammaproteobacteria</taxon>
        <taxon>Vibrionales</taxon>
        <taxon>Vibrionaceae</taxon>
        <taxon>Photobacterium</taxon>
    </lineage>
</organism>
<evidence type="ECO:0000256" key="2">
    <source>
        <dbReference type="ARBA" id="ARBA00022475"/>
    </source>
</evidence>
<dbReference type="InterPro" id="IPR049453">
    <property type="entry name" value="Memb_transporter_dom"/>
</dbReference>
<protein>
    <submittedName>
        <fullName evidence="8">Inner membrane protein yeeA</fullName>
    </submittedName>
</protein>
<evidence type="ECO:0000256" key="4">
    <source>
        <dbReference type="ARBA" id="ARBA00022989"/>
    </source>
</evidence>
<evidence type="ECO:0000256" key="3">
    <source>
        <dbReference type="ARBA" id="ARBA00022692"/>
    </source>
</evidence>
<dbReference type="GO" id="GO:0005886">
    <property type="term" value="C:plasma membrane"/>
    <property type="evidence" value="ECO:0007669"/>
    <property type="project" value="UniProtKB-SubCell"/>
</dbReference>
<dbReference type="AlphaFoldDB" id="A0A2T3QQ39"/>
<keyword evidence="3" id="KW-0812">Transmembrane</keyword>
<name>A0A2T3QQ39_PHODM</name>
<dbReference type="EMBL" id="UATL01000001">
    <property type="protein sequence ID" value="SPY27671.1"/>
    <property type="molecule type" value="Genomic_DNA"/>
</dbReference>
<evidence type="ECO:0000313" key="9">
    <source>
        <dbReference type="Proteomes" id="UP000251647"/>
    </source>
</evidence>
<evidence type="ECO:0000313" key="8">
    <source>
        <dbReference type="EMBL" id="SPY27671.1"/>
    </source>
</evidence>
<dbReference type="Pfam" id="PF13515">
    <property type="entry name" value="FUSC_2"/>
    <property type="match status" value="1"/>
</dbReference>